<name>A0AA86Q9Q6_9EUKA</name>
<proteinExistence type="predicted"/>
<gene>
    <name evidence="2" type="ORF">HINF_LOCUS39702</name>
    <name evidence="3" type="ORF">HINF_LOCUS6873</name>
</gene>
<feature type="compositionally biased region" description="Acidic residues" evidence="1">
    <location>
        <begin position="122"/>
        <end position="131"/>
    </location>
</feature>
<comment type="caution">
    <text evidence="2">The sequence shown here is derived from an EMBL/GenBank/DDBJ whole genome shotgun (WGS) entry which is preliminary data.</text>
</comment>
<accession>A0AA86Q9Q6</accession>
<evidence type="ECO:0000313" key="3">
    <source>
        <dbReference type="EMBL" id="CAL5981897.1"/>
    </source>
</evidence>
<protein>
    <submittedName>
        <fullName evidence="3">Hypothetical_protein</fullName>
    </submittedName>
</protein>
<dbReference type="EMBL" id="CAXDID020000014">
    <property type="protein sequence ID" value="CAL5981897.1"/>
    <property type="molecule type" value="Genomic_DNA"/>
</dbReference>
<reference evidence="2" key="1">
    <citation type="submission" date="2023-06" db="EMBL/GenBank/DDBJ databases">
        <authorList>
            <person name="Kurt Z."/>
        </authorList>
    </citation>
    <scope>NUCLEOTIDE SEQUENCE</scope>
</reference>
<evidence type="ECO:0000313" key="4">
    <source>
        <dbReference type="Proteomes" id="UP001642409"/>
    </source>
</evidence>
<organism evidence="2">
    <name type="scientific">Hexamita inflata</name>
    <dbReference type="NCBI Taxonomy" id="28002"/>
    <lineage>
        <taxon>Eukaryota</taxon>
        <taxon>Metamonada</taxon>
        <taxon>Diplomonadida</taxon>
        <taxon>Hexamitidae</taxon>
        <taxon>Hexamitinae</taxon>
        <taxon>Hexamita</taxon>
    </lineage>
</organism>
<feature type="region of interest" description="Disordered" evidence="1">
    <location>
        <begin position="122"/>
        <end position="144"/>
    </location>
</feature>
<keyword evidence="4" id="KW-1185">Reference proteome</keyword>
<evidence type="ECO:0000313" key="2">
    <source>
        <dbReference type="EMBL" id="CAI9952057.1"/>
    </source>
</evidence>
<dbReference type="Proteomes" id="UP001642409">
    <property type="component" value="Unassembled WGS sequence"/>
</dbReference>
<dbReference type="EMBL" id="CATOUU010000831">
    <property type="protein sequence ID" value="CAI9952057.1"/>
    <property type="molecule type" value="Genomic_DNA"/>
</dbReference>
<evidence type="ECO:0000256" key="1">
    <source>
        <dbReference type="SAM" id="MobiDB-lite"/>
    </source>
</evidence>
<reference evidence="3 4" key="2">
    <citation type="submission" date="2024-07" db="EMBL/GenBank/DDBJ databases">
        <authorList>
            <person name="Akdeniz Z."/>
        </authorList>
    </citation>
    <scope>NUCLEOTIDE SEQUENCE [LARGE SCALE GENOMIC DNA]</scope>
</reference>
<sequence length="309" mass="36406">MEPKLQRIKQYVQSHIKTVTSLPTTDQKLFMNLVNALRVSFNMDLEIDQFLIEWFLDLTPLHWTVAKQIVRYFSPACTEDQFELVSRRVFDLVRSQRLNTDLYTLYIDLVMNHLLLKDDEFEEENETEQNENEQNSNSNEKVNEPDPLITEIVDNYLMCYYEDIQKMLRLTLASENHQLKETSAELLLRLIEEASEATVKFMVESIHTELFTIIAKNVMSLNETVQFFALSIIRLIIYQDFEMPLENVNILQNVEITELNIGAYGRLLQALVYAYHKRSAYSFEDELTKLEAANVQWPHEICREIFGEQ</sequence>
<dbReference type="AlphaFoldDB" id="A0AA86Q9Q6"/>